<protein>
    <submittedName>
        <fullName evidence="1">Uncharacterized protein</fullName>
    </submittedName>
</protein>
<dbReference type="EMBL" id="BJWL01000009">
    <property type="protein sequence ID" value="GFY93784.1"/>
    <property type="molecule type" value="Genomic_DNA"/>
</dbReference>
<evidence type="ECO:0000313" key="2">
    <source>
        <dbReference type="Proteomes" id="UP000585474"/>
    </source>
</evidence>
<gene>
    <name evidence="1" type="ORF">Acr_09g0002300</name>
</gene>
<accession>A0A7J0F523</accession>
<keyword evidence="2" id="KW-1185">Reference proteome</keyword>
<reference evidence="1 2" key="1">
    <citation type="submission" date="2019-07" db="EMBL/GenBank/DDBJ databases">
        <title>De Novo Assembly of kiwifruit Actinidia rufa.</title>
        <authorList>
            <person name="Sugita-Konishi S."/>
            <person name="Sato K."/>
            <person name="Mori E."/>
            <person name="Abe Y."/>
            <person name="Kisaki G."/>
            <person name="Hamano K."/>
            <person name="Suezawa K."/>
            <person name="Otani M."/>
            <person name="Fukuda T."/>
            <person name="Manabe T."/>
            <person name="Gomi K."/>
            <person name="Tabuchi M."/>
            <person name="Akimitsu K."/>
            <person name="Kataoka I."/>
        </authorList>
    </citation>
    <scope>NUCLEOTIDE SEQUENCE [LARGE SCALE GENOMIC DNA]</scope>
    <source>
        <strain evidence="2">cv. Fuchu</strain>
    </source>
</reference>
<dbReference type="Proteomes" id="UP000585474">
    <property type="component" value="Unassembled WGS sequence"/>
</dbReference>
<name>A0A7J0F523_9ERIC</name>
<organism evidence="1 2">
    <name type="scientific">Actinidia rufa</name>
    <dbReference type="NCBI Taxonomy" id="165716"/>
    <lineage>
        <taxon>Eukaryota</taxon>
        <taxon>Viridiplantae</taxon>
        <taxon>Streptophyta</taxon>
        <taxon>Embryophyta</taxon>
        <taxon>Tracheophyta</taxon>
        <taxon>Spermatophyta</taxon>
        <taxon>Magnoliopsida</taxon>
        <taxon>eudicotyledons</taxon>
        <taxon>Gunneridae</taxon>
        <taxon>Pentapetalae</taxon>
        <taxon>asterids</taxon>
        <taxon>Ericales</taxon>
        <taxon>Actinidiaceae</taxon>
        <taxon>Actinidia</taxon>
    </lineage>
</organism>
<sequence>MLLQDHIDHGGFSDHPRCQDLLINHICIADDLVILYTPDSQSFNHIHHASWSSINIQLLRNILWTGSESFAHSNKVAWDDACLHMKERGLRFRRIADWNKASMIGHVRSIYSNENLCGLSGATNISLREGASGIWTMNEPSDFWDLKRQTFKLD</sequence>
<dbReference type="AlphaFoldDB" id="A0A7J0F523"/>
<comment type="caution">
    <text evidence="1">The sequence shown here is derived from an EMBL/GenBank/DDBJ whole genome shotgun (WGS) entry which is preliminary data.</text>
</comment>
<evidence type="ECO:0000313" key="1">
    <source>
        <dbReference type="EMBL" id="GFY93784.1"/>
    </source>
</evidence>
<proteinExistence type="predicted"/>